<organism evidence="10 12">
    <name type="scientific">Acidihalobacter aeolianus</name>
    <dbReference type="NCBI Taxonomy" id="2792603"/>
    <lineage>
        <taxon>Bacteria</taxon>
        <taxon>Pseudomonadati</taxon>
        <taxon>Pseudomonadota</taxon>
        <taxon>Gammaproteobacteria</taxon>
        <taxon>Chromatiales</taxon>
        <taxon>Ectothiorhodospiraceae</taxon>
        <taxon>Acidihalobacter</taxon>
    </lineage>
</organism>
<accession>A0A1D8K6L4</accession>
<keyword evidence="7" id="KW-0813">Transport</keyword>
<keyword evidence="7" id="KW-0653">Protein transport</keyword>
<name>A0A1D8K6L4_9GAMM</name>
<dbReference type="KEGG" id="aaeo:BJI67_11885"/>
<evidence type="ECO:0000256" key="1">
    <source>
        <dbReference type="ARBA" id="ARBA00004162"/>
    </source>
</evidence>
<evidence type="ECO:0000256" key="3">
    <source>
        <dbReference type="ARBA" id="ARBA00022475"/>
    </source>
</evidence>
<evidence type="ECO:0000256" key="7">
    <source>
        <dbReference type="RuleBase" id="RU003879"/>
    </source>
</evidence>
<dbReference type="EMBL" id="CP017448">
    <property type="protein sequence ID" value="AOV16540.1"/>
    <property type="molecule type" value="Genomic_DNA"/>
</dbReference>
<evidence type="ECO:0000256" key="6">
    <source>
        <dbReference type="ARBA" id="ARBA00023136"/>
    </source>
</evidence>
<evidence type="ECO:0008006" key="13">
    <source>
        <dbReference type="Google" id="ProtNLM"/>
    </source>
</evidence>
<keyword evidence="4 7" id="KW-0812">Transmembrane</keyword>
<evidence type="ECO:0000256" key="5">
    <source>
        <dbReference type="ARBA" id="ARBA00022989"/>
    </source>
</evidence>
<dbReference type="RefSeq" id="WP_070072132.1">
    <property type="nucleotide sequence ID" value="NZ_CP017448.1"/>
</dbReference>
<keyword evidence="6 9" id="KW-0472">Membrane</keyword>
<evidence type="ECO:0000256" key="9">
    <source>
        <dbReference type="SAM" id="Phobius"/>
    </source>
</evidence>
<comment type="similarity">
    <text evidence="2 7">Belongs to the ExbD/TolR family.</text>
</comment>
<comment type="subcellular location">
    <subcellularLocation>
        <location evidence="1">Cell membrane</location>
        <topology evidence="1">Single-pass membrane protein</topology>
    </subcellularLocation>
    <subcellularLocation>
        <location evidence="7">Cell membrane</location>
        <topology evidence="7">Single-pass type II membrane protein</topology>
    </subcellularLocation>
</comment>
<protein>
    <recommendedName>
        <fullName evidence="13">Biopolymer transporter ExbD</fullName>
    </recommendedName>
</protein>
<dbReference type="GO" id="GO:0015031">
    <property type="term" value="P:protein transport"/>
    <property type="evidence" value="ECO:0007669"/>
    <property type="project" value="UniProtKB-KW"/>
</dbReference>
<dbReference type="EMBL" id="CP017448">
    <property type="protein sequence ID" value="AOV17665.1"/>
    <property type="molecule type" value="Genomic_DNA"/>
</dbReference>
<keyword evidence="12" id="KW-1185">Reference proteome</keyword>
<feature type="region of interest" description="Disordered" evidence="8">
    <location>
        <begin position="132"/>
        <end position="162"/>
    </location>
</feature>
<dbReference type="Pfam" id="PF02472">
    <property type="entry name" value="ExbD"/>
    <property type="match status" value="1"/>
</dbReference>
<sequence length="162" mass="16956">MDRSRYFEHQEPRLNIIPMIDIMMFLLVFFVLMVLHMIPNTGVKLHLPSASTATKLPHKSVIIGVTDKGAVRYQDHTVTLDALKQALSALKDKATVSVIIASDGKATVQELTGVMNTVRELGISKIGLATRAGSPAGAGKTAAGKTPTGTPAAAAPAGSAAP</sequence>
<reference evidence="10 12" key="1">
    <citation type="submission" date="2016-09" db="EMBL/GenBank/DDBJ databases">
        <title>Acidihalobacter prosperus V6 (DSM14174).</title>
        <authorList>
            <person name="Khaleque H.N."/>
            <person name="Ramsay J.P."/>
            <person name="Murphy R.J.T."/>
            <person name="Kaksonen A.H."/>
            <person name="Boxall N.J."/>
            <person name="Watkin E.L.J."/>
        </authorList>
    </citation>
    <scope>NUCLEOTIDE SEQUENCE [LARGE SCALE GENOMIC DNA]</scope>
    <source>
        <strain evidence="10 12">V6</strain>
    </source>
</reference>
<dbReference type="AlphaFoldDB" id="A0A1D8K6L4"/>
<keyword evidence="5 9" id="KW-1133">Transmembrane helix</keyword>
<evidence type="ECO:0000256" key="2">
    <source>
        <dbReference type="ARBA" id="ARBA00005811"/>
    </source>
</evidence>
<evidence type="ECO:0000313" key="12">
    <source>
        <dbReference type="Proteomes" id="UP000095342"/>
    </source>
</evidence>
<evidence type="ECO:0000256" key="4">
    <source>
        <dbReference type="ARBA" id="ARBA00022692"/>
    </source>
</evidence>
<evidence type="ECO:0000256" key="8">
    <source>
        <dbReference type="SAM" id="MobiDB-lite"/>
    </source>
</evidence>
<dbReference type="PANTHER" id="PTHR30558">
    <property type="entry name" value="EXBD MEMBRANE COMPONENT OF PMF-DRIVEN MACROMOLECULE IMPORT SYSTEM"/>
    <property type="match status" value="1"/>
</dbReference>
<dbReference type="KEGG" id="aaeo:BJI67_05155"/>
<dbReference type="InterPro" id="IPR003400">
    <property type="entry name" value="ExbD"/>
</dbReference>
<evidence type="ECO:0000313" key="10">
    <source>
        <dbReference type="EMBL" id="AOV16540.1"/>
    </source>
</evidence>
<feature type="transmembrane region" description="Helical" evidence="9">
    <location>
        <begin position="20"/>
        <end position="38"/>
    </location>
</feature>
<dbReference type="Gene3D" id="3.30.420.270">
    <property type="match status" value="1"/>
</dbReference>
<dbReference type="Proteomes" id="UP000095342">
    <property type="component" value="Chromosome"/>
</dbReference>
<dbReference type="GO" id="GO:0005886">
    <property type="term" value="C:plasma membrane"/>
    <property type="evidence" value="ECO:0007669"/>
    <property type="project" value="UniProtKB-SubCell"/>
</dbReference>
<dbReference type="GO" id="GO:0022857">
    <property type="term" value="F:transmembrane transporter activity"/>
    <property type="evidence" value="ECO:0007669"/>
    <property type="project" value="InterPro"/>
</dbReference>
<keyword evidence="3" id="KW-1003">Cell membrane</keyword>
<evidence type="ECO:0000313" key="11">
    <source>
        <dbReference type="EMBL" id="AOV17665.1"/>
    </source>
</evidence>
<gene>
    <name evidence="10" type="ORF">BJI67_05155</name>
    <name evidence="11" type="ORF">BJI67_11885</name>
</gene>
<proteinExistence type="inferred from homology"/>